<dbReference type="EMBL" id="AOST01000008">
    <property type="protein sequence ID" value="ERF67775.1"/>
    <property type="molecule type" value="Genomic_DNA"/>
</dbReference>
<reference evidence="1 2" key="1">
    <citation type="journal article" date="2013" name="BMC Genomics">
        <title>Comparative genomics reveals distinct host-interacting traits of three major human-associated propionibacteria.</title>
        <authorList>
            <person name="Mak T.N."/>
            <person name="Schmid M."/>
            <person name="Brzuszkiewicz E."/>
            <person name="Zeng G."/>
            <person name="Meyer R."/>
            <person name="Sfanos K.S."/>
            <person name="Brinkmann V."/>
            <person name="Meyer T.F."/>
            <person name="Bruggemann H."/>
        </authorList>
    </citation>
    <scope>NUCLEOTIDE SEQUENCE [LARGE SCALE GENOMIC DNA]</scope>
    <source>
        <strain evidence="1 2">TM11</strain>
    </source>
</reference>
<organism evidence="1 2">
    <name type="scientific">Cutibacterium granulosum TM11</name>
    <dbReference type="NCBI Taxonomy" id="1292373"/>
    <lineage>
        <taxon>Bacteria</taxon>
        <taxon>Bacillati</taxon>
        <taxon>Actinomycetota</taxon>
        <taxon>Actinomycetes</taxon>
        <taxon>Propionibacteriales</taxon>
        <taxon>Propionibacteriaceae</taxon>
        <taxon>Cutibacterium</taxon>
    </lineage>
</organism>
<evidence type="ECO:0000313" key="1">
    <source>
        <dbReference type="EMBL" id="ERF67775.1"/>
    </source>
</evidence>
<sequence>MAVDLFSGAGGLSLGLEDAGWTVAASVDHYAAALETHAANFGGLTLDWDLGGQEVRDRFVGLFKDTKVDLVAGGPPCQPFSQAGRSKIRHLVEHHGRSAEDPRRELWRAFADIAIRLEPRAILMENVPNMGLGDDFLVLRTLAEQLQSRGYEVRVTLASAREHGVPQRRRRMILLARNDGFEIQWPTSKPEVPLRDAIGDLPNLHGGTGARQMRYAPSSRSGYSELMRGRIPETEEHLIHDHYTRPVREDDRRIFESMTPSTLYSDLPADQRRYRADIFKDKYHRLDPDEPSRSITAHIAKDGYAYIHPSEARTLTVREAARIQSFPDRFRFAGTRSDAFKQIGNAVPPLLGKAAASALRWDQRQQLEVTVAGCQKAVDEWVSDTSSTISHLIPGHDGVTDLVALAVSVASTRSVPPQKIEAWVSPLHGEQEFTEQLLQECWNSWDERNGSTTSFPLRSLARLVGWGPVEAKDISVINLLGLSPNQIQVFLSTAGERVLVRSQPCLRLASRVLGDGDKDSRNRGTKDLPGLALLVGAGSDAPARMASIRLIAQQYCHRTGPDCSKCPLSAACVFHGREGGDMNLGRHD</sequence>
<protein>
    <submittedName>
        <fullName evidence="1">DNA-cytosine methyltransferase</fullName>
    </submittedName>
</protein>
<name>A0ACB4UQS0_9ACTN</name>
<accession>A0ACB4UQS0</accession>
<proteinExistence type="predicted"/>
<dbReference type="Proteomes" id="UP000053711">
    <property type="component" value="Unassembled WGS sequence"/>
</dbReference>
<comment type="caution">
    <text evidence="1">The sequence shown here is derived from an EMBL/GenBank/DDBJ whole genome shotgun (WGS) entry which is preliminary data.</text>
</comment>
<evidence type="ECO:0000313" key="2">
    <source>
        <dbReference type="Proteomes" id="UP000053711"/>
    </source>
</evidence>
<keyword evidence="2" id="KW-1185">Reference proteome</keyword>
<keyword evidence="1" id="KW-0489">Methyltransferase</keyword>
<keyword evidence="1" id="KW-0808">Transferase</keyword>
<gene>
    <name evidence="1" type="ORF">H640_01116</name>
</gene>